<dbReference type="Pfam" id="PF17820">
    <property type="entry name" value="PDZ_6"/>
    <property type="match status" value="1"/>
</dbReference>
<feature type="domain" description="PDZ" evidence="1">
    <location>
        <begin position="7"/>
        <end position="96"/>
    </location>
</feature>
<reference evidence="2" key="1">
    <citation type="submission" date="2021-02" db="EMBL/GenBank/DDBJ databases">
        <title>Fulvivirga sp. S481 isolated from sea water.</title>
        <authorList>
            <person name="Bae S.S."/>
            <person name="Baek K."/>
        </authorList>
    </citation>
    <scope>NUCLEOTIDE SEQUENCE</scope>
    <source>
        <strain evidence="2">S481</strain>
    </source>
</reference>
<keyword evidence="2" id="KW-0378">Hydrolase</keyword>
<dbReference type="SMART" id="SM00228">
    <property type="entry name" value="PDZ"/>
    <property type="match status" value="1"/>
</dbReference>
<evidence type="ECO:0000313" key="3">
    <source>
        <dbReference type="Proteomes" id="UP000662783"/>
    </source>
</evidence>
<dbReference type="SUPFAM" id="SSF53474">
    <property type="entry name" value="alpha/beta-Hydrolases"/>
    <property type="match status" value="1"/>
</dbReference>
<dbReference type="EMBL" id="CP070608">
    <property type="protein sequence ID" value="QSE99227.1"/>
    <property type="molecule type" value="Genomic_DNA"/>
</dbReference>
<gene>
    <name evidence="2" type="ORF">JR347_09105</name>
</gene>
<dbReference type="InterPro" id="IPR001478">
    <property type="entry name" value="PDZ"/>
</dbReference>
<dbReference type="PANTHER" id="PTHR43265">
    <property type="entry name" value="ESTERASE ESTD"/>
    <property type="match status" value="1"/>
</dbReference>
<evidence type="ECO:0000313" key="2">
    <source>
        <dbReference type="EMBL" id="QSE99227.1"/>
    </source>
</evidence>
<dbReference type="InterPro" id="IPR053145">
    <property type="entry name" value="AB_hydrolase_Est10"/>
</dbReference>
<name>A0A974WL48_9BACT</name>
<proteinExistence type="predicted"/>
<dbReference type="GO" id="GO:0052689">
    <property type="term" value="F:carboxylic ester hydrolase activity"/>
    <property type="evidence" value="ECO:0007669"/>
    <property type="project" value="TreeGrafter"/>
</dbReference>
<protein>
    <submittedName>
        <fullName evidence="2">Alpha/beta hydrolase</fullName>
    </submittedName>
</protein>
<sequence>MRSITLLFLIITVATSAQKLTRRAQWQASLNKVDGAPGAILKSIEKDSPLDKSGLMIGDILLSVDGRLITIPEDITSVTYAIRANTPTELLVRRGADVFNKSVTLNALPLEEHEGLQTNYTEIISDYGLSHRAIITKPENSQGKLPAIFFVQGLSCSTLETYTDRSHNWARMIRTVVEQSGMVVMRVDKPGVGDSEGDCASGDFEMDLAGYKAGIRKLKSLDYVDTTKIILYGSSMGSAQAPMLANEFNLAGVISDGTFFKTWFEHMLEIERRLQEMQGVDESTIIKKMNEGYIPLYYNMLILKKSYGEIIDEYPALAEYNYHSPNHMYGRPMEYYHQLQDYDLAGEWERLKAPVRILRGTNDWIMSDFDNDMIIEVLEKAGHKDHELVRYKDLDHWNTIHESPDNSFFGKPGTWDPKMAELVVNWAREMAGMKPIKLK</sequence>
<dbReference type="SUPFAM" id="SSF50156">
    <property type="entry name" value="PDZ domain-like"/>
    <property type="match status" value="1"/>
</dbReference>
<dbReference type="RefSeq" id="WP_205723738.1">
    <property type="nucleotide sequence ID" value="NZ_CP070608.1"/>
</dbReference>
<dbReference type="KEGG" id="fuv:JR347_09105"/>
<dbReference type="PANTHER" id="PTHR43265:SF1">
    <property type="entry name" value="ESTERASE ESTD"/>
    <property type="match status" value="1"/>
</dbReference>
<keyword evidence="3" id="KW-1185">Reference proteome</keyword>
<dbReference type="Pfam" id="PF00561">
    <property type="entry name" value="Abhydrolase_1"/>
    <property type="match status" value="1"/>
</dbReference>
<dbReference type="AlphaFoldDB" id="A0A974WL48"/>
<dbReference type="InterPro" id="IPR000073">
    <property type="entry name" value="AB_hydrolase_1"/>
</dbReference>
<organism evidence="2 3">
    <name type="scientific">Fulvivirga lutea</name>
    <dbReference type="NCBI Taxonomy" id="2810512"/>
    <lineage>
        <taxon>Bacteria</taxon>
        <taxon>Pseudomonadati</taxon>
        <taxon>Bacteroidota</taxon>
        <taxon>Cytophagia</taxon>
        <taxon>Cytophagales</taxon>
        <taxon>Fulvivirgaceae</taxon>
        <taxon>Fulvivirga</taxon>
    </lineage>
</organism>
<dbReference type="InterPro" id="IPR029058">
    <property type="entry name" value="AB_hydrolase_fold"/>
</dbReference>
<dbReference type="InterPro" id="IPR036034">
    <property type="entry name" value="PDZ_sf"/>
</dbReference>
<accession>A0A974WL48</accession>
<dbReference type="Gene3D" id="3.40.50.1820">
    <property type="entry name" value="alpha/beta hydrolase"/>
    <property type="match status" value="1"/>
</dbReference>
<dbReference type="Proteomes" id="UP000662783">
    <property type="component" value="Chromosome"/>
</dbReference>
<dbReference type="Gene3D" id="2.30.42.10">
    <property type="match status" value="1"/>
</dbReference>
<dbReference type="InterPro" id="IPR041489">
    <property type="entry name" value="PDZ_6"/>
</dbReference>
<evidence type="ECO:0000259" key="1">
    <source>
        <dbReference type="SMART" id="SM00228"/>
    </source>
</evidence>